<dbReference type="AlphaFoldDB" id="A0A6P0C8B1"/>
<gene>
    <name evidence="1" type="ORF">GV827_02830</name>
</gene>
<proteinExistence type="predicted"/>
<dbReference type="RefSeq" id="WP_164352147.1">
    <property type="nucleotide sequence ID" value="NZ_JAABNT010000001.1"/>
</dbReference>
<name>A0A6P0C8B1_9RHOB</name>
<protein>
    <submittedName>
        <fullName evidence="1">Uncharacterized protein</fullName>
    </submittedName>
</protein>
<dbReference type="Proteomes" id="UP000468591">
    <property type="component" value="Unassembled WGS sequence"/>
</dbReference>
<organism evidence="1 2">
    <name type="scientific">Sulfitobacter sediminilitoris</name>
    <dbReference type="NCBI Taxonomy" id="2698830"/>
    <lineage>
        <taxon>Bacteria</taxon>
        <taxon>Pseudomonadati</taxon>
        <taxon>Pseudomonadota</taxon>
        <taxon>Alphaproteobacteria</taxon>
        <taxon>Rhodobacterales</taxon>
        <taxon>Roseobacteraceae</taxon>
        <taxon>Sulfitobacter</taxon>
    </lineage>
</organism>
<evidence type="ECO:0000313" key="1">
    <source>
        <dbReference type="EMBL" id="NEK21336.1"/>
    </source>
</evidence>
<sequence>MADTCQTLEVSKEDFAVIEAALHTQSKILHVQASAGGRAARDRLNDTKRVLATLAQQKPVDQNGRRCVRSRWFGMARIFG</sequence>
<accession>A0A6P0C8B1</accession>
<keyword evidence="2" id="KW-1185">Reference proteome</keyword>
<reference evidence="1 2" key="1">
    <citation type="submission" date="2020-01" db="EMBL/GenBank/DDBJ databases">
        <title>Sulfitobacter sediminilitoris sp. nov., isolated from a tidal flat.</title>
        <authorList>
            <person name="Park S."/>
            <person name="Yoon J.-H."/>
        </authorList>
    </citation>
    <scope>NUCLEOTIDE SEQUENCE [LARGE SCALE GENOMIC DNA]</scope>
    <source>
        <strain evidence="1 2">JBTF-M27</strain>
    </source>
</reference>
<dbReference type="EMBL" id="JAABNT010000001">
    <property type="protein sequence ID" value="NEK21336.1"/>
    <property type="molecule type" value="Genomic_DNA"/>
</dbReference>
<comment type="caution">
    <text evidence="1">The sequence shown here is derived from an EMBL/GenBank/DDBJ whole genome shotgun (WGS) entry which is preliminary data.</text>
</comment>
<evidence type="ECO:0000313" key="2">
    <source>
        <dbReference type="Proteomes" id="UP000468591"/>
    </source>
</evidence>